<dbReference type="AlphaFoldDB" id="A0A7M5WUD8"/>
<feature type="compositionally biased region" description="Basic and acidic residues" evidence="1">
    <location>
        <begin position="317"/>
        <end position="334"/>
    </location>
</feature>
<keyword evidence="4" id="KW-1185">Reference proteome</keyword>
<evidence type="ECO:0000256" key="2">
    <source>
        <dbReference type="SAM" id="Phobius"/>
    </source>
</evidence>
<evidence type="ECO:0000313" key="3">
    <source>
        <dbReference type="EnsemblMetazoa" id="CLYHEMP013292.1"/>
    </source>
</evidence>
<dbReference type="OrthoDB" id="10630781at2759"/>
<name>A0A7M5WUD8_9CNID</name>
<organism evidence="3 4">
    <name type="scientific">Clytia hemisphaerica</name>
    <dbReference type="NCBI Taxonomy" id="252671"/>
    <lineage>
        <taxon>Eukaryota</taxon>
        <taxon>Metazoa</taxon>
        <taxon>Cnidaria</taxon>
        <taxon>Hydrozoa</taxon>
        <taxon>Hydroidolina</taxon>
        <taxon>Leptothecata</taxon>
        <taxon>Obeliida</taxon>
        <taxon>Clytiidae</taxon>
        <taxon>Clytia</taxon>
    </lineage>
</organism>
<feature type="region of interest" description="Disordered" evidence="1">
    <location>
        <begin position="315"/>
        <end position="335"/>
    </location>
</feature>
<keyword evidence="2" id="KW-0812">Transmembrane</keyword>
<keyword evidence="2" id="KW-1133">Transmembrane helix</keyword>
<keyword evidence="2" id="KW-0472">Membrane</keyword>
<evidence type="ECO:0000256" key="1">
    <source>
        <dbReference type="SAM" id="MobiDB-lite"/>
    </source>
</evidence>
<dbReference type="EnsemblMetazoa" id="CLYHEMT013292.1">
    <property type="protein sequence ID" value="CLYHEMP013292.1"/>
    <property type="gene ID" value="CLYHEMG013292"/>
</dbReference>
<feature type="transmembrane region" description="Helical" evidence="2">
    <location>
        <begin position="33"/>
        <end position="53"/>
    </location>
</feature>
<reference evidence="3" key="1">
    <citation type="submission" date="2021-01" db="UniProtKB">
        <authorList>
            <consortium name="EnsemblMetazoa"/>
        </authorList>
    </citation>
    <scope>IDENTIFICATION</scope>
</reference>
<protein>
    <submittedName>
        <fullName evidence="3">Uncharacterized protein</fullName>
    </submittedName>
</protein>
<accession>A0A7M5WUD8</accession>
<evidence type="ECO:0000313" key="4">
    <source>
        <dbReference type="Proteomes" id="UP000594262"/>
    </source>
</evidence>
<proteinExistence type="predicted"/>
<sequence length="466" mass="53209">SHMTNYVSPEHFNKMKIEENICYGGFNYDLYKYGTIILFVSCVMALVAIHFICPLRWNRNKIIKTLSNMKQRTQRSAKKKRRNFFDTRSISANTEFDFQPVATSDGPYPTSILRAESSSNKKASPLNTPDDYKGFPLRQIKKQPSQRSILINQPTALPSLPPETQSSFNAFHGNIMSSSRGQLFKDQHRRPSMVTFQMDGKSKQNRFNTIAHKPRQRVGLDLNFHSQGTNKANNNHQRFNYFTDLEQFPPHSALTKKYSSSQDLTNSSITGLDLTSDMNRIKKLRFSNCASSVPDFHKQGLVVDGARHQTALQDAYHNNRESDADSRSHRTKEEVTDEGQMQCVFEFDIERLKLKIKDLQVQTMFPPGVPGFVVEVMLEPRARTEEIARSKVYVTVDQQVEIQLEEIFQISCSKEQLMQCSIIISVIPILGNMVFVVETGLNELNLIGNGEIFLGGFFKGIYSQTF</sequence>
<dbReference type="Proteomes" id="UP000594262">
    <property type="component" value="Unplaced"/>
</dbReference>